<evidence type="ECO:0000256" key="2">
    <source>
        <dbReference type="ARBA" id="ARBA00023277"/>
    </source>
</evidence>
<reference evidence="4 5" key="1">
    <citation type="submission" date="2017-09" db="EMBL/GenBank/DDBJ databases">
        <title>Depth-based differentiation of microbial function through sediment-hosted aquifers and enrichment of novel symbionts in the deep terrestrial subsurface.</title>
        <authorList>
            <person name="Probst A.J."/>
            <person name="Ladd B."/>
            <person name="Jarett J.K."/>
            <person name="Geller-Mcgrath D.E."/>
            <person name="Sieber C.M."/>
            <person name="Emerson J.B."/>
            <person name="Anantharaman K."/>
            <person name="Thomas B.C."/>
            <person name="Malmstrom R."/>
            <person name="Stieglmeier M."/>
            <person name="Klingl A."/>
            <person name="Woyke T."/>
            <person name="Ryan C.M."/>
            <person name="Banfield J.F."/>
        </authorList>
    </citation>
    <scope>NUCLEOTIDE SEQUENCE [LARGE SCALE GENOMIC DNA]</scope>
    <source>
        <strain evidence="4">CG_4_10_14_0_8_um_filter_42_10</strain>
    </source>
</reference>
<accession>A0A2M7RK23</accession>
<feature type="domain" description="Glycoside hydrolase family 57 N-terminal" evidence="3">
    <location>
        <begin position="44"/>
        <end position="274"/>
    </location>
</feature>
<name>A0A2M7RK23_9BACT</name>
<proteinExistence type="inferred from homology"/>
<dbReference type="EMBL" id="PFMD01000025">
    <property type="protein sequence ID" value="PIY96877.1"/>
    <property type="molecule type" value="Genomic_DNA"/>
</dbReference>
<dbReference type="InterPro" id="IPR052046">
    <property type="entry name" value="GH57_Enzymes"/>
</dbReference>
<evidence type="ECO:0000256" key="1">
    <source>
        <dbReference type="ARBA" id="ARBA00006821"/>
    </source>
</evidence>
<dbReference type="AlphaFoldDB" id="A0A2M7RK23"/>
<dbReference type="Gene3D" id="3.20.110.20">
    <property type="match status" value="1"/>
</dbReference>
<keyword evidence="2" id="KW-0119">Carbohydrate metabolism</keyword>
<dbReference type="PANTHER" id="PTHR36306:SF1">
    <property type="entry name" value="ALPHA-AMYLASE-RELATED"/>
    <property type="match status" value="1"/>
</dbReference>
<dbReference type="SUPFAM" id="SSF88713">
    <property type="entry name" value="Glycoside hydrolase/deacetylase"/>
    <property type="match status" value="1"/>
</dbReference>
<gene>
    <name evidence="4" type="ORF">COY66_02450</name>
</gene>
<dbReference type="InterPro" id="IPR011330">
    <property type="entry name" value="Glyco_hydro/deAcase_b/a-brl"/>
</dbReference>
<dbReference type="GO" id="GO:0003824">
    <property type="term" value="F:catalytic activity"/>
    <property type="evidence" value="ECO:0007669"/>
    <property type="project" value="InterPro"/>
</dbReference>
<evidence type="ECO:0000313" key="5">
    <source>
        <dbReference type="Proteomes" id="UP000230779"/>
    </source>
</evidence>
<comment type="similarity">
    <text evidence="1">Belongs to the glycosyl hydrolase 57 family.</text>
</comment>
<evidence type="ECO:0000313" key="4">
    <source>
        <dbReference type="EMBL" id="PIY96877.1"/>
    </source>
</evidence>
<dbReference type="InterPro" id="IPR004300">
    <property type="entry name" value="Glyco_hydro_57_N"/>
</dbReference>
<sequence length="430" mass="49436">MINKIPYQFNNQRARGRDLPLNGMSKVKWASLLHIYQPPNWDPRVIKKVARESYRPILNILKKQKGAKITLNINASLTEQLARWKLTDLISDLKLLAKRGRIEFTGSAQYHGLLPKLPASEIVRQIRLNTQTNRKYLGKIYQPKGFFSPELCYSNSVARLVAKEKFDWMALDEIALTGKLKSVDWQQGYQVKGTSLKIIFRNRLASDLFLAQPQLAAKKMFRRLYQKNQPIILALDGETFGHHRPGMEKVLQELLKDKATEKVTYSEYLKELRDFKKITPLASSWASSEQELQKGVAYELWDHPRNPIHRLQWQLFNLVVPITAQKKSDPSFLKARLFLDQAENSDPFWWASCHPWWSVEIIEAGAQRLVKALTLLKTVPAAKLKKAQALSSKIANLAHLWQDTGKAAHEKKMFLAGYKAKPYLAGKKVI</sequence>
<comment type="caution">
    <text evidence="4">The sequence shown here is derived from an EMBL/GenBank/DDBJ whole genome shotgun (WGS) entry which is preliminary data.</text>
</comment>
<dbReference type="Proteomes" id="UP000230779">
    <property type="component" value="Unassembled WGS sequence"/>
</dbReference>
<dbReference type="GO" id="GO:0005975">
    <property type="term" value="P:carbohydrate metabolic process"/>
    <property type="evidence" value="ECO:0007669"/>
    <property type="project" value="InterPro"/>
</dbReference>
<protein>
    <recommendedName>
        <fullName evidence="3">Glycoside hydrolase family 57 N-terminal domain-containing protein</fullName>
    </recommendedName>
</protein>
<organism evidence="4 5">
    <name type="scientific">Candidatus Kerfeldbacteria bacterium CG_4_10_14_0_8_um_filter_42_10</name>
    <dbReference type="NCBI Taxonomy" id="2014248"/>
    <lineage>
        <taxon>Bacteria</taxon>
        <taxon>Candidatus Kerfeldiibacteriota</taxon>
    </lineage>
</organism>
<evidence type="ECO:0000259" key="3">
    <source>
        <dbReference type="Pfam" id="PF03065"/>
    </source>
</evidence>
<dbReference type="PANTHER" id="PTHR36306">
    <property type="entry name" value="ALPHA-AMYLASE-RELATED-RELATED"/>
    <property type="match status" value="1"/>
</dbReference>
<dbReference type="Pfam" id="PF03065">
    <property type="entry name" value="Glyco_hydro_57"/>
    <property type="match status" value="1"/>
</dbReference>